<dbReference type="PROSITE" id="PS50092">
    <property type="entry name" value="TSP1"/>
    <property type="match status" value="4"/>
</dbReference>
<feature type="binding site" evidence="13 15">
    <location>
        <position position="211"/>
    </location>
    <ligand>
        <name>Zn(2+)</name>
        <dbReference type="ChEBI" id="CHEBI:29105"/>
        <note>catalytic</note>
    </ligand>
</feature>
<dbReference type="InterPro" id="IPR036383">
    <property type="entry name" value="TSP1_rpt_sf"/>
</dbReference>
<feature type="domain" description="Peptidase M12B" evidence="17">
    <location>
        <begin position="72"/>
        <end position="269"/>
    </location>
</feature>
<protein>
    <submittedName>
        <fullName evidence="18">Metalloendopeptidase</fullName>
    </submittedName>
</protein>
<dbReference type="Gene3D" id="3.40.1620.60">
    <property type="match status" value="1"/>
</dbReference>
<organism evidence="18 19">
    <name type="scientific">Desmophyllum pertusum</name>
    <dbReference type="NCBI Taxonomy" id="174260"/>
    <lineage>
        <taxon>Eukaryota</taxon>
        <taxon>Metazoa</taxon>
        <taxon>Cnidaria</taxon>
        <taxon>Anthozoa</taxon>
        <taxon>Hexacorallia</taxon>
        <taxon>Scleractinia</taxon>
        <taxon>Caryophylliina</taxon>
        <taxon>Caryophylliidae</taxon>
        <taxon>Desmophyllum</taxon>
    </lineage>
</organism>
<feature type="binding site" evidence="13">
    <location>
        <position position="158"/>
    </location>
    <ligand>
        <name>Ca(2+)</name>
        <dbReference type="ChEBI" id="CHEBI:29108"/>
        <label>2</label>
    </ligand>
</feature>
<feature type="binding site" evidence="13">
    <location>
        <position position="158"/>
    </location>
    <ligand>
        <name>Ca(2+)</name>
        <dbReference type="ChEBI" id="CHEBI:29108"/>
        <label>1</label>
    </ligand>
</feature>
<keyword evidence="6" id="KW-0378">Hydrolase</keyword>
<feature type="disulfide bond" evidence="14">
    <location>
        <begin position="307"/>
        <end position="326"/>
    </location>
</feature>
<dbReference type="InterPro" id="IPR045371">
    <property type="entry name" value="ADAMTS_CR_3"/>
</dbReference>
<feature type="binding site" evidence="13">
    <location>
        <position position="165"/>
    </location>
    <ligand>
        <name>Ca(2+)</name>
        <dbReference type="ChEBI" id="CHEBI:29108"/>
        <label>1</label>
    </ligand>
</feature>
<keyword evidence="3" id="KW-0645">Protease</keyword>
<comment type="caution">
    <text evidence="18">The sequence shown here is derived from an EMBL/GenBank/DDBJ whole genome shotgun (WGS) entry which is preliminary data.</text>
</comment>
<feature type="disulfide bond" evidence="14">
    <location>
        <begin position="375"/>
        <end position="414"/>
    </location>
</feature>
<evidence type="ECO:0000256" key="5">
    <source>
        <dbReference type="ARBA" id="ARBA00022723"/>
    </source>
</evidence>
<reference evidence="18" key="1">
    <citation type="submission" date="2023-01" db="EMBL/GenBank/DDBJ databases">
        <title>Genome assembly of the deep-sea coral Lophelia pertusa.</title>
        <authorList>
            <person name="Herrera S."/>
            <person name="Cordes E."/>
        </authorList>
    </citation>
    <scope>NUCLEOTIDE SEQUENCE</scope>
    <source>
        <strain evidence="18">USNM1676648</strain>
        <tissue evidence="18">Polyp</tissue>
    </source>
</reference>
<sequence length="924" mass="103220">MIQTLEDTFYIQPLPSHLIRKNEVKEGQPHVIYRRSIEEFSSDYHVSENGGKPIKRAKPNRHRRRKRQATHKFLEIALVADHFAISASGEDEIEYHLLAIAHIVTQLYHDSSIGPIKITPVIVRLVLKKDFGYDSSSTQSQRIKALEQWASEHFPHSDRDSDHPDAVVLITKRSSGGIASVGTTCRSSHSAALSNDNGLGSAIVVAHELAHTMGVVHDGHNAAVSCVNHKNIMATVIPTGLGSMKWSACSREMFQNFLRYKSECLDDIPPMSAVVQDPKEFYGKLPGQVINRDEQCKMIFGKSFYACPQRLTYCAILGCTKDGYSCYASSTVAADGTRCGDRHWCINGECVDDGSRVINGRWSNWSMLSKCTRPCGGGVQSRSRTCTNPSPTNGGRNCIGPAEGHWQICNSQPCPVGSKSFRQLQCEEIDPDYKAHYTSDTCSLTCKKGGTGYPQRRNVKDGTRCVSDPTNRDVCIHGTCKRVACDNRLDSEVKRDRCGVCGGDSSKCRFVQRKWNENCPGFGASKACPVLEVPIGSTSVYVEQDTPDRNLLGIKNKDGKYIIEIPSYSRTVYAAGSRIRYYHEDDIDINTVYIPGPTTDKLTIVFVPAGYSKTGVWYELYDPTLTSNVGVGDVEWNVTASWGTCSWKCAKGKQKRTVECTRRDDGSYVAQKLCLKKSSKPAVERSCNTQPCQPKWYSSKWSSCSRTCGKGVQKRQIHCRRKISQWKYEILSDSSCRGTKPSGLTQRSCNKVICHAEWKATSWSKCSSTCRGGLKKRSFVCKRLNDEGALVTAPGILCHQAPKPNPTTMDCNKDVPCPAKALLIRYRGVGCFKDHSKASQPRAIPEFVQNFRSNINWSNINGTINRCAEFIHKNYPENKVFGIQYYGECWTGNEAEHTYDMYGSSTDCWNQVGRENTNYVYEFY</sequence>
<dbReference type="Gene3D" id="2.60.120.830">
    <property type="match status" value="1"/>
</dbReference>
<keyword evidence="9" id="KW-0865">Zymogen</keyword>
<feature type="disulfide bond" evidence="14">
    <location>
        <begin position="371"/>
        <end position="409"/>
    </location>
</feature>
<dbReference type="GO" id="GO:0005576">
    <property type="term" value="C:extracellular region"/>
    <property type="evidence" value="ECO:0007669"/>
    <property type="project" value="UniProtKB-SubCell"/>
</dbReference>
<feature type="active site" evidence="12 15">
    <location>
        <position position="208"/>
    </location>
</feature>
<dbReference type="SUPFAM" id="SSF55486">
    <property type="entry name" value="Metalloproteases ('zincins'), catalytic domain"/>
    <property type="match status" value="1"/>
</dbReference>
<evidence type="ECO:0000256" key="8">
    <source>
        <dbReference type="ARBA" id="ARBA00023049"/>
    </source>
</evidence>
<evidence type="ECO:0000256" key="3">
    <source>
        <dbReference type="ARBA" id="ARBA00022670"/>
    </source>
</evidence>
<dbReference type="SMART" id="SM00209">
    <property type="entry name" value="TSP1"/>
    <property type="match status" value="4"/>
</dbReference>
<evidence type="ECO:0000256" key="16">
    <source>
        <dbReference type="SAM" id="MobiDB-lite"/>
    </source>
</evidence>
<evidence type="ECO:0000256" key="6">
    <source>
        <dbReference type="ARBA" id="ARBA00022801"/>
    </source>
</evidence>
<keyword evidence="11" id="KW-0325">Glycoprotein</keyword>
<feature type="binding site" evidence="13">
    <location>
        <position position="75"/>
    </location>
    <ligand>
        <name>Ca(2+)</name>
        <dbReference type="ChEBI" id="CHEBI:29108"/>
        <label>2</label>
    </ligand>
</feature>
<feature type="region of interest" description="Disordered" evidence="16">
    <location>
        <begin position="46"/>
        <end position="66"/>
    </location>
</feature>
<evidence type="ECO:0000256" key="12">
    <source>
        <dbReference type="PIRSR" id="PIRSR613273-1"/>
    </source>
</evidence>
<comment type="cofactor">
    <cofactor evidence="13">
        <name>Zn(2+)</name>
        <dbReference type="ChEBI" id="CHEBI:29105"/>
    </cofactor>
    <text evidence="13">Binds 1 zinc ion per subunit.</text>
</comment>
<dbReference type="InterPro" id="IPR001590">
    <property type="entry name" value="Peptidase_M12B"/>
</dbReference>
<evidence type="ECO:0000256" key="7">
    <source>
        <dbReference type="ARBA" id="ARBA00022833"/>
    </source>
</evidence>
<evidence type="ECO:0000256" key="11">
    <source>
        <dbReference type="ARBA" id="ARBA00023180"/>
    </source>
</evidence>
<dbReference type="InterPro" id="IPR006586">
    <property type="entry name" value="ADAM_Cys-rich"/>
</dbReference>
<dbReference type="PROSITE" id="PS50215">
    <property type="entry name" value="ADAM_MEPRO"/>
    <property type="match status" value="1"/>
</dbReference>
<dbReference type="PANTHER" id="PTHR13723">
    <property type="entry name" value="ADAMTS A DISINTEGRIN AND METALLOPROTEASE WITH THROMBOSPONDIN MOTIFS PROTEASE"/>
    <property type="match status" value="1"/>
</dbReference>
<comment type="caution">
    <text evidence="15">Lacks conserved residue(s) required for the propagation of feature annotation.</text>
</comment>
<dbReference type="EMBL" id="MU827354">
    <property type="protein sequence ID" value="KAJ7351836.1"/>
    <property type="molecule type" value="Genomic_DNA"/>
</dbReference>
<evidence type="ECO:0000256" key="14">
    <source>
        <dbReference type="PIRSR" id="PIRSR613273-3"/>
    </source>
</evidence>
<dbReference type="Pfam" id="PF01421">
    <property type="entry name" value="Reprolysin"/>
    <property type="match status" value="1"/>
</dbReference>
<dbReference type="PRINTS" id="PR01857">
    <property type="entry name" value="ADAMTSFAMILY"/>
</dbReference>
<name>A0A9W9YIG6_9CNID</name>
<dbReference type="GO" id="GO:0046872">
    <property type="term" value="F:metal ion binding"/>
    <property type="evidence" value="ECO:0007669"/>
    <property type="project" value="UniProtKB-KW"/>
</dbReference>
<keyword evidence="4" id="KW-0165">Cleavage on pair of basic residues</keyword>
<feature type="binding site" evidence="13">
    <location>
        <position position="267"/>
    </location>
    <ligand>
        <name>Ca(2+)</name>
        <dbReference type="ChEBI" id="CHEBI:29108"/>
        <label>2</label>
    </ligand>
</feature>
<dbReference type="SUPFAM" id="SSF82895">
    <property type="entry name" value="TSP-1 type 1 repeat"/>
    <property type="match status" value="4"/>
</dbReference>
<gene>
    <name evidence="18" type="primary">ADAMTS10</name>
    <name evidence="18" type="ORF">OS493_035319</name>
</gene>
<keyword evidence="10 14" id="KW-1015">Disulfide bond</keyword>
<evidence type="ECO:0000259" key="17">
    <source>
        <dbReference type="PROSITE" id="PS50215"/>
    </source>
</evidence>
<accession>A0A9W9YIG6</accession>
<dbReference type="SMART" id="SM00608">
    <property type="entry name" value="ACR"/>
    <property type="match status" value="1"/>
</dbReference>
<dbReference type="PANTHER" id="PTHR13723:SF200">
    <property type="entry name" value="ADAM METALLOPEPTIDASE WITH THROMBOSPONDIN TYPE 1 MOTIF B, ISOFORM B"/>
    <property type="match status" value="1"/>
</dbReference>
<dbReference type="Pfam" id="PF00090">
    <property type="entry name" value="TSP_1"/>
    <property type="match status" value="1"/>
</dbReference>
<dbReference type="Pfam" id="PF05986">
    <property type="entry name" value="ADAMTS_spacer1"/>
    <property type="match status" value="1"/>
</dbReference>
<evidence type="ECO:0000256" key="13">
    <source>
        <dbReference type="PIRSR" id="PIRSR613273-2"/>
    </source>
</evidence>
<evidence type="ECO:0000313" key="19">
    <source>
        <dbReference type="Proteomes" id="UP001163046"/>
    </source>
</evidence>
<evidence type="ECO:0000256" key="15">
    <source>
        <dbReference type="PROSITE-ProRule" id="PRU00276"/>
    </source>
</evidence>
<dbReference type="AlphaFoldDB" id="A0A9W9YIG6"/>
<evidence type="ECO:0000256" key="1">
    <source>
        <dbReference type="ARBA" id="ARBA00004613"/>
    </source>
</evidence>
<dbReference type="InterPro" id="IPR000884">
    <property type="entry name" value="TSP1_rpt"/>
</dbReference>
<dbReference type="GO" id="GO:0004222">
    <property type="term" value="F:metalloendopeptidase activity"/>
    <property type="evidence" value="ECO:0007669"/>
    <property type="project" value="InterPro"/>
</dbReference>
<feature type="binding site" evidence="13">
    <location>
        <position position="267"/>
    </location>
    <ligand>
        <name>Ca(2+)</name>
        <dbReference type="ChEBI" id="CHEBI:29108"/>
        <label>1</label>
    </ligand>
</feature>
<evidence type="ECO:0000256" key="10">
    <source>
        <dbReference type="ARBA" id="ARBA00023157"/>
    </source>
</evidence>
<comment type="subcellular location">
    <subcellularLocation>
        <location evidence="1">Secreted</location>
    </subcellularLocation>
</comment>
<feature type="disulfide bond" evidence="14">
    <location>
        <begin position="296"/>
        <end position="319"/>
    </location>
</feature>
<dbReference type="GO" id="GO:0031012">
    <property type="term" value="C:extracellular matrix"/>
    <property type="evidence" value="ECO:0007669"/>
    <property type="project" value="TreeGrafter"/>
</dbReference>
<feature type="disulfide bond" evidence="14">
    <location>
        <begin position="339"/>
        <end position="350"/>
    </location>
</feature>
<feature type="disulfide bond" evidence="14">
    <location>
        <begin position="185"/>
        <end position="264"/>
    </location>
</feature>
<dbReference type="GO" id="GO:0006508">
    <property type="term" value="P:proteolysis"/>
    <property type="evidence" value="ECO:0007669"/>
    <property type="project" value="UniProtKB-KW"/>
</dbReference>
<evidence type="ECO:0000313" key="18">
    <source>
        <dbReference type="EMBL" id="KAJ7351836.1"/>
    </source>
</evidence>
<dbReference type="Pfam" id="PF19236">
    <property type="entry name" value="ADAMTS_CR_3"/>
    <property type="match status" value="1"/>
</dbReference>
<feature type="disulfide bond" evidence="14">
    <location>
        <begin position="386"/>
        <end position="398"/>
    </location>
</feature>
<dbReference type="FunFam" id="2.20.100.10:FF:000001">
    <property type="entry name" value="semaphorin-5A isoform X1"/>
    <property type="match status" value="1"/>
</dbReference>
<keyword evidence="19" id="KW-1185">Reference proteome</keyword>
<dbReference type="Pfam" id="PF19030">
    <property type="entry name" value="TSP1_ADAMTS"/>
    <property type="match status" value="3"/>
</dbReference>
<dbReference type="Pfam" id="PF17771">
    <property type="entry name" value="ADAMTS_CR_2"/>
    <property type="match status" value="1"/>
</dbReference>
<dbReference type="InterPro" id="IPR010294">
    <property type="entry name" value="ADAMTS_spacer1"/>
</dbReference>
<dbReference type="Proteomes" id="UP001163046">
    <property type="component" value="Unassembled WGS sequence"/>
</dbReference>
<keyword evidence="2" id="KW-0964">Secreted</keyword>
<evidence type="ECO:0000256" key="2">
    <source>
        <dbReference type="ARBA" id="ARBA00022525"/>
    </source>
</evidence>
<keyword evidence="7 13" id="KW-0862">Zinc</keyword>
<feature type="binding site" evidence="13">
    <location>
        <position position="75"/>
    </location>
    <ligand>
        <name>Ca(2+)</name>
        <dbReference type="ChEBI" id="CHEBI:29108"/>
        <label>1</label>
    </ligand>
</feature>
<feature type="binding site" evidence="13 15">
    <location>
        <position position="217"/>
    </location>
    <ligand>
        <name>Zn(2+)</name>
        <dbReference type="ChEBI" id="CHEBI:29105"/>
        <note>catalytic</note>
    </ligand>
</feature>
<dbReference type="OrthoDB" id="5855429at2759"/>
<proteinExistence type="predicted"/>
<feature type="disulfide bond" evidence="14">
    <location>
        <begin position="314"/>
        <end position="345"/>
    </location>
</feature>
<dbReference type="Gene3D" id="3.40.390.10">
    <property type="entry name" value="Collagenase (Catalytic Domain)"/>
    <property type="match status" value="1"/>
</dbReference>
<dbReference type="InterPro" id="IPR024079">
    <property type="entry name" value="MetalloPept_cat_dom_sf"/>
</dbReference>
<feature type="compositionally biased region" description="Basic residues" evidence="16">
    <location>
        <begin position="53"/>
        <end position="66"/>
    </location>
</feature>
<dbReference type="InterPro" id="IPR013273">
    <property type="entry name" value="ADAMTS/ADAMTS-like"/>
</dbReference>
<feature type="binding site" evidence="13 15">
    <location>
        <position position="207"/>
    </location>
    <ligand>
        <name>Zn(2+)</name>
        <dbReference type="ChEBI" id="CHEBI:29105"/>
        <note>catalytic</note>
    </ligand>
</feature>
<dbReference type="InterPro" id="IPR041645">
    <property type="entry name" value="ADAMTS_CR_2"/>
</dbReference>
<keyword evidence="13" id="KW-0106">Calcium</keyword>
<evidence type="ECO:0000256" key="4">
    <source>
        <dbReference type="ARBA" id="ARBA00022685"/>
    </source>
</evidence>
<dbReference type="InterPro" id="IPR050439">
    <property type="entry name" value="ADAMTS_ADAMTS-like"/>
</dbReference>
<keyword evidence="8" id="KW-0482">Metalloprotease</keyword>
<dbReference type="Gene3D" id="2.20.100.10">
    <property type="entry name" value="Thrombospondin type-1 (TSP1) repeat"/>
    <property type="match status" value="4"/>
</dbReference>
<dbReference type="GO" id="GO:0030198">
    <property type="term" value="P:extracellular matrix organization"/>
    <property type="evidence" value="ECO:0007669"/>
    <property type="project" value="InterPro"/>
</dbReference>
<evidence type="ECO:0000256" key="9">
    <source>
        <dbReference type="ARBA" id="ARBA00023145"/>
    </source>
</evidence>
<feature type="binding site" evidence="13">
    <location>
        <position position="264"/>
    </location>
    <ligand>
        <name>Ca(2+)</name>
        <dbReference type="ChEBI" id="CHEBI:29108"/>
        <label>1</label>
    </ligand>
</feature>
<keyword evidence="5 13" id="KW-0479">Metal-binding</keyword>